<sequence length="439" mass="48583">MEFKVESFRTESIKPSSPTPLHLRSFELSILDQMTPAFYIPLIFWYTGNAAADESSLEAEEISRRLKKSLSETLTRFYPFAGRINGCLVDCNDDGVDYIEARVNCVLRDILKPPNGEFLREFLPIQKDSNEAGTGRLLLVKVTFFECGGMAIGVSIFHKIADVYTLGKLVNTWAALTRGSSEAAVFPEFGCAASFLPPPKDFSFTTPAMKFKHEKAVMRRFVFDAPKISMLKARAASATVPQPTRVEAVVALIWKTAMTSSPLPLPLPLPSVLRQVVNLRKRLNPPLPDNAVGYLASYFTVKSPENSEAELQGLVKRLRDGIGEFSENYVKKLQGSDAISTILEAAKEVGKLSGRDDIKFYNSLSWCRFGVYEADFGCGKPIWVSLAGASSKAPDIFVLLDARDGGIEAWVSLKEEEMGSFQRNEELLAFASMDPCVHC</sequence>
<dbReference type="InterPro" id="IPR023213">
    <property type="entry name" value="CAT-like_dom_sf"/>
</dbReference>
<dbReference type="EMBL" id="JBBPBM010001653">
    <property type="protein sequence ID" value="KAK8482809.1"/>
    <property type="molecule type" value="Genomic_DNA"/>
</dbReference>
<comment type="caution">
    <text evidence="1">The sequence shown here is derived from an EMBL/GenBank/DDBJ whole genome shotgun (WGS) entry which is preliminary data.</text>
</comment>
<accession>A0ABR1ZQ53</accession>
<proteinExistence type="predicted"/>
<reference evidence="1 2" key="1">
    <citation type="journal article" date="2024" name="G3 (Bethesda)">
        <title>Genome assembly of Hibiscus sabdariffa L. provides insights into metabolisms of medicinal natural products.</title>
        <authorList>
            <person name="Kim T."/>
        </authorList>
    </citation>
    <scope>NUCLEOTIDE SEQUENCE [LARGE SCALE GENOMIC DNA]</scope>
    <source>
        <strain evidence="1">TK-2024</strain>
        <tissue evidence="1">Old leaves</tissue>
    </source>
</reference>
<gene>
    <name evidence="1" type="ORF">V6N12_033701</name>
</gene>
<name>A0ABR1ZQ53_9ROSI</name>
<dbReference type="PANTHER" id="PTHR31623:SF122">
    <property type="entry name" value="HXXXD-TYPE ACYL-TRANSFERASE FAMILY PROTEIN"/>
    <property type="match status" value="1"/>
</dbReference>
<dbReference type="Gene3D" id="3.30.559.10">
    <property type="entry name" value="Chloramphenicol acetyltransferase-like domain"/>
    <property type="match status" value="2"/>
</dbReference>
<evidence type="ECO:0000313" key="1">
    <source>
        <dbReference type="EMBL" id="KAK8482809.1"/>
    </source>
</evidence>
<dbReference type="PANTHER" id="PTHR31623">
    <property type="entry name" value="F21J9.9"/>
    <property type="match status" value="1"/>
</dbReference>
<dbReference type="Proteomes" id="UP001472677">
    <property type="component" value="Unassembled WGS sequence"/>
</dbReference>
<keyword evidence="2" id="KW-1185">Reference proteome</keyword>
<evidence type="ECO:0000313" key="2">
    <source>
        <dbReference type="Proteomes" id="UP001472677"/>
    </source>
</evidence>
<protein>
    <submittedName>
        <fullName evidence="1">Uncharacterized protein</fullName>
    </submittedName>
</protein>
<organism evidence="1 2">
    <name type="scientific">Hibiscus sabdariffa</name>
    <name type="common">roselle</name>
    <dbReference type="NCBI Taxonomy" id="183260"/>
    <lineage>
        <taxon>Eukaryota</taxon>
        <taxon>Viridiplantae</taxon>
        <taxon>Streptophyta</taxon>
        <taxon>Embryophyta</taxon>
        <taxon>Tracheophyta</taxon>
        <taxon>Spermatophyta</taxon>
        <taxon>Magnoliopsida</taxon>
        <taxon>eudicotyledons</taxon>
        <taxon>Gunneridae</taxon>
        <taxon>Pentapetalae</taxon>
        <taxon>rosids</taxon>
        <taxon>malvids</taxon>
        <taxon>Malvales</taxon>
        <taxon>Malvaceae</taxon>
        <taxon>Malvoideae</taxon>
        <taxon>Hibiscus</taxon>
    </lineage>
</organism>
<dbReference type="Pfam" id="PF02458">
    <property type="entry name" value="Transferase"/>
    <property type="match status" value="1"/>
</dbReference>